<name>C5FYK4_ARTOC</name>
<protein>
    <submittedName>
        <fullName evidence="10">Deoxyribodipyrimidine photo-lyase</fullName>
    </submittedName>
</protein>
<feature type="region of interest" description="Disordered" evidence="8">
    <location>
        <begin position="1"/>
        <end position="42"/>
    </location>
</feature>
<dbReference type="SUPFAM" id="SSF48173">
    <property type="entry name" value="Cryptochrome/photolyase FAD-binding domain"/>
    <property type="match status" value="1"/>
</dbReference>
<dbReference type="SUPFAM" id="SSF52425">
    <property type="entry name" value="Cryptochrome/photolyase, N-terminal domain"/>
    <property type="match status" value="1"/>
</dbReference>
<evidence type="ECO:0000256" key="6">
    <source>
        <dbReference type="PIRSR" id="PIRSR602081-1"/>
    </source>
</evidence>
<evidence type="ECO:0000256" key="8">
    <source>
        <dbReference type="SAM" id="MobiDB-lite"/>
    </source>
</evidence>
<dbReference type="RefSeq" id="XP_002843638.1">
    <property type="nucleotide sequence ID" value="XM_002843592.1"/>
</dbReference>
<dbReference type="Pfam" id="PF00875">
    <property type="entry name" value="DNA_photolyase"/>
    <property type="match status" value="1"/>
</dbReference>
<dbReference type="Gene3D" id="1.10.579.10">
    <property type="entry name" value="DNA Cyclobutane Dipyrimidine Photolyase, subunit A, domain 3"/>
    <property type="match status" value="1"/>
</dbReference>
<dbReference type="InterPro" id="IPR005101">
    <property type="entry name" value="Cryptochr/Photolyase_FAD-bd"/>
</dbReference>
<reference evidence="11" key="1">
    <citation type="journal article" date="2012" name="MBio">
        <title>Comparative genome analysis of Trichophyton rubrum and related dermatophytes reveals candidate genes involved in infection.</title>
        <authorList>
            <person name="Martinez D.A."/>
            <person name="Oliver B.G."/>
            <person name="Graeser Y."/>
            <person name="Goldberg J.M."/>
            <person name="Li W."/>
            <person name="Martinez-Rossi N.M."/>
            <person name="Monod M."/>
            <person name="Shelest E."/>
            <person name="Barton R.C."/>
            <person name="Birch E."/>
            <person name="Brakhage A.A."/>
            <person name="Chen Z."/>
            <person name="Gurr S.J."/>
            <person name="Heiman D."/>
            <person name="Heitman J."/>
            <person name="Kosti I."/>
            <person name="Rossi A."/>
            <person name="Saif S."/>
            <person name="Samalova M."/>
            <person name="Saunders C.W."/>
            <person name="Shea T."/>
            <person name="Summerbell R.C."/>
            <person name="Xu J."/>
            <person name="Young S."/>
            <person name="Zeng Q."/>
            <person name="Birren B.W."/>
            <person name="Cuomo C.A."/>
            <person name="White T.C."/>
        </authorList>
    </citation>
    <scope>NUCLEOTIDE SEQUENCE [LARGE SCALE GENOMIC DNA]</scope>
    <source>
        <strain evidence="11">ATCC MYA-4605 / CBS 113480</strain>
    </source>
</reference>
<dbReference type="HOGENOM" id="CLU_010348_2_1_1"/>
<feature type="site" description="Electron transfer via tryptophanyl radical" evidence="7">
    <location>
        <position position="471"/>
    </location>
</feature>
<dbReference type="AlphaFoldDB" id="C5FYK4"/>
<evidence type="ECO:0000256" key="5">
    <source>
        <dbReference type="ARBA" id="ARBA00022991"/>
    </source>
</evidence>
<dbReference type="PROSITE" id="PS00691">
    <property type="entry name" value="DNA_PHOTOLYASES_1_2"/>
    <property type="match status" value="1"/>
</dbReference>
<feature type="binding site" evidence="6">
    <location>
        <begin position="461"/>
        <end position="463"/>
    </location>
    <ligand>
        <name>FAD</name>
        <dbReference type="ChEBI" id="CHEBI:57692"/>
    </ligand>
</feature>
<dbReference type="VEuPathDB" id="FungiDB:MCYG_07421"/>
<dbReference type="OMA" id="YTVFTPY"/>
<dbReference type="PROSITE" id="PS51645">
    <property type="entry name" value="PHR_CRY_ALPHA_BETA"/>
    <property type="match status" value="1"/>
</dbReference>
<organism evidence="10 11">
    <name type="scientific">Arthroderma otae (strain ATCC MYA-4605 / CBS 113480)</name>
    <name type="common">Microsporum canis</name>
    <dbReference type="NCBI Taxonomy" id="554155"/>
    <lineage>
        <taxon>Eukaryota</taxon>
        <taxon>Fungi</taxon>
        <taxon>Dikarya</taxon>
        <taxon>Ascomycota</taxon>
        <taxon>Pezizomycotina</taxon>
        <taxon>Eurotiomycetes</taxon>
        <taxon>Eurotiomycetidae</taxon>
        <taxon>Onygenales</taxon>
        <taxon>Arthrodermataceae</taxon>
        <taxon>Microsporum</taxon>
    </lineage>
</organism>
<dbReference type="Proteomes" id="UP000002035">
    <property type="component" value="Unassembled WGS sequence"/>
</dbReference>
<evidence type="ECO:0000313" key="11">
    <source>
        <dbReference type="Proteomes" id="UP000002035"/>
    </source>
</evidence>
<dbReference type="GO" id="GO:0003904">
    <property type="term" value="F:deoxyribodipyrimidine photo-lyase activity"/>
    <property type="evidence" value="ECO:0007669"/>
    <property type="project" value="TreeGrafter"/>
</dbReference>
<feature type="site" description="Electron transfer via tryptophanyl radical" evidence="7">
    <location>
        <position position="448"/>
    </location>
</feature>
<dbReference type="GO" id="GO:0005634">
    <property type="term" value="C:nucleus"/>
    <property type="evidence" value="ECO:0007669"/>
    <property type="project" value="TreeGrafter"/>
</dbReference>
<dbReference type="Gene3D" id="1.25.40.80">
    <property type="match status" value="1"/>
</dbReference>
<feature type="site" description="Electron transfer via tryptophanyl radical" evidence="7">
    <location>
        <position position="395"/>
    </location>
</feature>
<evidence type="ECO:0000256" key="4">
    <source>
        <dbReference type="ARBA" id="ARBA00022827"/>
    </source>
</evidence>
<dbReference type="FunFam" id="1.10.579.10:FF:000003">
    <property type="entry name" value="Deoxyribodipyrimidine photo-lyase"/>
    <property type="match status" value="1"/>
</dbReference>
<dbReference type="OrthoDB" id="435881at2759"/>
<dbReference type="GeneID" id="9230814"/>
<dbReference type="PANTHER" id="PTHR11455">
    <property type="entry name" value="CRYPTOCHROME"/>
    <property type="match status" value="1"/>
</dbReference>
<keyword evidence="11" id="KW-1185">Reference proteome</keyword>
<dbReference type="eggNOG" id="KOG0133">
    <property type="taxonomic scope" value="Eukaryota"/>
</dbReference>
<accession>C5FYK4</accession>
<dbReference type="GO" id="GO:0006950">
    <property type="term" value="P:response to stress"/>
    <property type="evidence" value="ECO:0007669"/>
    <property type="project" value="UniProtKB-ARBA"/>
</dbReference>
<evidence type="ECO:0000256" key="2">
    <source>
        <dbReference type="ARBA" id="ARBA00005862"/>
    </source>
</evidence>
<evidence type="ECO:0000259" key="9">
    <source>
        <dbReference type="PROSITE" id="PS51645"/>
    </source>
</evidence>
<dbReference type="Gene3D" id="3.40.50.620">
    <property type="entry name" value="HUPs"/>
    <property type="match status" value="1"/>
</dbReference>
<proteinExistence type="inferred from homology"/>
<dbReference type="GO" id="GO:0003677">
    <property type="term" value="F:DNA binding"/>
    <property type="evidence" value="ECO:0007669"/>
    <property type="project" value="TreeGrafter"/>
</dbReference>
<dbReference type="PRINTS" id="PR00147">
    <property type="entry name" value="DNAPHOTLYASE"/>
</dbReference>
<gene>
    <name evidence="10" type="ORF">MCYG_07421</name>
</gene>
<dbReference type="Pfam" id="PF03441">
    <property type="entry name" value="FAD_binding_7"/>
    <property type="match status" value="1"/>
</dbReference>
<comment type="similarity">
    <text evidence="2">Belongs to the DNA photolyase class-1 family.</text>
</comment>
<feature type="domain" description="Photolyase/cryptochrome alpha/beta" evidence="9">
    <location>
        <begin position="97"/>
        <end position="234"/>
    </location>
</feature>
<sequence length="591" mass="68123">MPVKKRKASDSPLPDGTRRQSGSSWTSSRSQPDLRRPHPNAQQAEDFGIVLRDFYPPEMNNERCYAYNEGILERPIETLQRAHRETAGQCKNVQPGKAVVHWFKSDLRLQDNRSLHKAYSLARNYDIPLICIYIFSPEDLTAHLCSRPRVDLILRTLAILKSDLEKQDIPLYMETQEKRKDIPKRIVELCKQWGANQIFTNLEYEVDELRREAKIVRLCARQGIIFDTEDDTCVVAPGDLSTQQGKQYAVYTPWYRSWVAFLMEHPENLELVDAPTRNAGDARKHFEELFHSQVPEAPTYMQLSDSESQRFREMYPAGEHEADRRLKEFLAKRGNQYHENRDFMSSQTTSVLSPYFSCGSLSARAAICMAQEANVHWPYICMNKCLNPEFTNLEWEYDLAQFNAWCEGKTGFPIVDAAMRQLKHSAWMHNRTRMIVSSFLSKDLLIDWRLGEQFFMKHLIDGDFASNHGGWGFGSSTGVDPQPYFRIFNPLRQSERFDPNGDYIRHWVPELRNIEGSAIHDPYGRGARETAEKNGYPRPIVNHSESRSKALERYKKASHVRVIPIQTGSDSFNIALLASSTYTLASSFGDS</sequence>
<evidence type="ECO:0000256" key="1">
    <source>
        <dbReference type="ARBA" id="ARBA00001932"/>
    </source>
</evidence>
<dbReference type="GO" id="GO:0005737">
    <property type="term" value="C:cytoplasm"/>
    <property type="evidence" value="ECO:0007669"/>
    <property type="project" value="TreeGrafter"/>
</dbReference>
<dbReference type="InterPro" id="IPR036134">
    <property type="entry name" value="Crypto/Photolyase_FAD-like_sf"/>
</dbReference>
<dbReference type="EMBL" id="DS995707">
    <property type="protein sequence ID" value="EEQ34602.1"/>
    <property type="molecule type" value="Genomic_DNA"/>
</dbReference>
<dbReference type="InterPro" id="IPR036155">
    <property type="entry name" value="Crypto/Photolyase_N_sf"/>
</dbReference>
<keyword evidence="3 6" id="KW-0285">Flavoprotein</keyword>
<dbReference type="InterPro" id="IPR002081">
    <property type="entry name" value="Cryptochrome/DNA_photolyase_1"/>
</dbReference>
<dbReference type="STRING" id="554155.C5FYK4"/>
<dbReference type="InterPro" id="IPR014729">
    <property type="entry name" value="Rossmann-like_a/b/a_fold"/>
</dbReference>
<feature type="binding site" evidence="6">
    <location>
        <begin position="349"/>
        <end position="353"/>
    </location>
    <ligand>
        <name>FAD</name>
        <dbReference type="ChEBI" id="CHEBI:57692"/>
    </ligand>
</feature>
<dbReference type="GO" id="GO:0006139">
    <property type="term" value="P:nucleobase-containing compound metabolic process"/>
    <property type="evidence" value="ECO:0007669"/>
    <property type="project" value="UniProtKB-ARBA"/>
</dbReference>
<comment type="cofactor">
    <cofactor evidence="6">
        <name>FAD</name>
        <dbReference type="ChEBI" id="CHEBI:57692"/>
    </cofactor>
    <text evidence="6">Binds 1 FAD per subunit.</text>
</comment>
<dbReference type="InterPro" id="IPR018394">
    <property type="entry name" value="DNA_photolyase_1_CS_C"/>
</dbReference>
<evidence type="ECO:0000256" key="7">
    <source>
        <dbReference type="PIRSR" id="PIRSR602081-2"/>
    </source>
</evidence>
<evidence type="ECO:0000313" key="10">
    <source>
        <dbReference type="EMBL" id="EEQ34602.1"/>
    </source>
</evidence>
<dbReference type="PROSITE" id="PS00394">
    <property type="entry name" value="DNA_PHOTOLYASES_1_1"/>
    <property type="match status" value="1"/>
</dbReference>
<comment type="cofactor">
    <cofactor evidence="1">
        <name>(6R)-5,10-methylene-5,6,7,8-tetrahydrofolate</name>
        <dbReference type="ChEBI" id="CHEBI:15636"/>
    </cofactor>
</comment>
<keyword evidence="4 6" id="KW-0274">FAD</keyword>
<dbReference type="GO" id="GO:0043153">
    <property type="term" value="P:entrainment of circadian clock by photoperiod"/>
    <property type="evidence" value="ECO:0007669"/>
    <property type="project" value="TreeGrafter"/>
</dbReference>
<keyword evidence="5" id="KW-0157">Chromophore</keyword>
<feature type="compositionally biased region" description="Low complexity" evidence="8">
    <location>
        <begin position="19"/>
        <end position="31"/>
    </location>
</feature>
<keyword evidence="10" id="KW-0456">Lyase</keyword>
<dbReference type="GO" id="GO:0071949">
    <property type="term" value="F:FAD binding"/>
    <property type="evidence" value="ECO:0007669"/>
    <property type="project" value="TreeGrafter"/>
</dbReference>
<dbReference type="InterPro" id="IPR006050">
    <property type="entry name" value="DNA_photolyase_N"/>
</dbReference>
<feature type="binding site" evidence="6">
    <location>
        <position position="337"/>
    </location>
    <ligand>
        <name>FAD</name>
        <dbReference type="ChEBI" id="CHEBI:57692"/>
    </ligand>
</feature>
<dbReference type="PANTHER" id="PTHR11455:SF18">
    <property type="entry name" value="SI:CH1073-390K14.1"/>
    <property type="match status" value="1"/>
</dbReference>
<dbReference type="GO" id="GO:0032922">
    <property type="term" value="P:circadian regulation of gene expression"/>
    <property type="evidence" value="ECO:0007669"/>
    <property type="project" value="TreeGrafter"/>
</dbReference>
<evidence type="ECO:0000256" key="3">
    <source>
        <dbReference type="ARBA" id="ARBA00022630"/>
    </source>
</evidence>